<dbReference type="EMBL" id="JAPFFL010000003">
    <property type="protein sequence ID" value="KAJ6735759.1"/>
    <property type="molecule type" value="Genomic_DNA"/>
</dbReference>
<keyword evidence="2" id="KW-1185">Reference proteome</keyword>
<dbReference type="Proteomes" id="UP001151529">
    <property type="component" value="Chromosome 5"/>
</dbReference>
<comment type="caution">
    <text evidence="1">The sequence shown here is derived from an EMBL/GenBank/DDBJ whole genome shotgun (WGS) entry which is preliminary data.</text>
</comment>
<reference evidence="1" key="2">
    <citation type="journal article" date="2023" name="Int. J. Mol. Sci.">
        <title>De Novo Assembly and Annotation of 11 Diverse Shrub Willow (Salix) Genomes Reveals Novel Gene Organization in Sex-Linked Regions.</title>
        <authorList>
            <person name="Hyden B."/>
            <person name="Feng K."/>
            <person name="Yates T.B."/>
            <person name="Jawdy S."/>
            <person name="Cereghino C."/>
            <person name="Smart L.B."/>
            <person name="Muchero W."/>
        </authorList>
    </citation>
    <scope>NUCLEOTIDE SEQUENCE [LARGE SCALE GENOMIC DNA]</scope>
    <source>
        <tissue evidence="1">Shoot tip</tissue>
    </source>
</reference>
<dbReference type="OrthoDB" id="1919827at2759"/>
<evidence type="ECO:0000313" key="2">
    <source>
        <dbReference type="Proteomes" id="UP001151529"/>
    </source>
</evidence>
<dbReference type="PANTHER" id="PTHR36323:SF1">
    <property type="entry name" value="MYOTUBULARIN-LIKE PROTEIN"/>
    <property type="match status" value="1"/>
</dbReference>
<accession>A0A9Q0USR1</accession>
<dbReference type="PANTHER" id="PTHR36323">
    <property type="entry name" value="MYOTUBULARIN-LIKE PROTEIN"/>
    <property type="match status" value="1"/>
</dbReference>
<organism evidence="1 2">
    <name type="scientific">Salix viminalis</name>
    <name type="common">Common osier</name>
    <name type="synonym">Basket willow</name>
    <dbReference type="NCBI Taxonomy" id="40686"/>
    <lineage>
        <taxon>Eukaryota</taxon>
        <taxon>Viridiplantae</taxon>
        <taxon>Streptophyta</taxon>
        <taxon>Embryophyta</taxon>
        <taxon>Tracheophyta</taxon>
        <taxon>Spermatophyta</taxon>
        <taxon>Magnoliopsida</taxon>
        <taxon>eudicotyledons</taxon>
        <taxon>Gunneridae</taxon>
        <taxon>Pentapetalae</taxon>
        <taxon>rosids</taxon>
        <taxon>fabids</taxon>
        <taxon>Malpighiales</taxon>
        <taxon>Salicaceae</taxon>
        <taxon>Saliceae</taxon>
        <taxon>Salix</taxon>
    </lineage>
</organism>
<sequence>MYTTAIFATRTFTSSTRAHSCLCYAQAQQSKIRLFQDGKADPCPFLALTLYLRRSVAWGRSRETTRLLAYPASNKLAITTRNSNNVKHSRLKRIFSGKNLNGSTTSIARSTTGLRRSEVVVNGASGPKIDDSKENSVSVSIENMDPPLPVIKKVQQPADGGEASSLWKRRSGGLALKNLQLREIQLNRNNLAPTTA</sequence>
<evidence type="ECO:0000313" key="1">
    <source>
        <dbReference type="EMBL" id="KAJ6735759.1"/>
    </source>
</evidence>
<dbReference type="AlphaFoldDB" id="A0A9Q0USR1"/>
<proteinExistence type="predicted"/>
<reference evidence="1" key="1">
    <citation type="submission" date="2022-11" db="EMBL/GenBank/DDBJ databases">
        <authorList>
            <person name="Hyden B.L."/>
            <person name="Feng K."/>
            <person name="Yates T."/>
            <person name="Jawdy S."/>
            <person name="Smart L.B."/>
            <person name="Muchero W."/>
        </authorList>
    </citation>
    <scope>NUCLEOTIDE SEQUENCE</scope>
    <source>
        <tissue evidence="1">Shoot tip</tissue>
    </source>
</reference>
<name>A0A9Q0USR1_SALVM</name>
<gene>
    <name evidence="1" type="ORF">OIU85_018022</name>
</gene>
<protein>
    <submittedName>
        <fullName evidence="1">MYOTUBULARIN-LIKE PROTEIN</fullName>
    </submittedName>
</protein>